<protein>
    <submittedName>
        <fullName evidence="1">YkgJ family cysteine cluster protein</fullName>
    </submittedName>
</protein>
<dbReference type="Proteomes" id="UP001216907">
    <property type="component" value="Unassembled WGS sequence"/>
</dbReference>
<organism evidence="1 2">
    <name type="scientific">Paludisphaera mucosa</name>
    <dbReference type="NCBI Taxonomy" id="3030827"/>
    <lineage>
        <taxon>Bacteria</taxon>
        <taxon>Pseudomonadati</taxon>
        <taxon>Planctomycetota</taxon>
        <taxon>Planctomycetia</taxon>
        <taxon>Isosphaerales</taxon>
        <taxon>Isosphaeraceae</taxon>
        <taxon>Paludisphaera</taxon>
    </lineage>
</organism>
<reference evidence="1 2" key="1">
    <citation type="submission" date="2023-03" db="EMBL/GenBank/DDBJ databases">
        <title>Paludisphaera mucosa sp. nov. a novel planctomycete from northern fen.</title>
        <authorList>
            <person name="Ivanova A."/>
        </authorList>
    </citation>
    <scope>NUCLEOTIDE SEQUENCE [LARGE SCALE GENOMIC DNA]</scope>
    <source>
        <strain evidence="1 2">Pla2</strain>
    </source>
</reference>
<name>A0ABT6FIM1_9BACT</name>
<dbReference type="RefSeq" id="WP_277863664.1">
    <property type="nucleotide sequence ID" value="NZ_JARRAG010000002.1"/>
</dbReference>
<evidence type="ECO:0000313" key="1">
    <source>
        <dbReference type="EMBL" id="MDG3007384.1"/>
    </source>
</evidence>
<dbReference type="Pfam" id="PF03692">
    <property type="entry name" value="CxxCxxCC"/>
    <property type="match status" value="1"/>
</dbReference>
<evidence type="ECO:0000313" key="2">
    <source>
        <dbReference type="Proteomes" id="UP001216907"/>
    </source>
</evidence>
<comment type="caution">
    <text evidence="1">The sequence shown here is derived from an EMBL/GenBank/DDBJ whole genome shotgun (WGS) entry which is preliminary data.</text>
</comment>
<sequence>MADRRAATAAVEVVLDAGAWELRGEIGVPTGPTTLTDLLPAARAVADAVVGETSAAVEGLGACVSCGPGCGACCRMLVNVSEVEARRLRAVVLAMPEPRRAEVLARFAAALRRLDSAGLLPALRRAGGLTPDQIDALTGEYFRLKIPCPFLEAESCSIYDERPVTCREYLVTSDPKHCAGGSAADVVRLQLPLKTFNALARWDVAPAAHFLERFVPLILALEWGEAHPRDPHPRPGVELFKEFVGLLREQIEPAAAGDEGPSTAGA</sequence>
<dbReference type="EMBL" id="JARRAG010000002">
    <property type="protein sequence ID" value="MDG3007384.1"/>
    <property type="molecule type" value="Genomic_DNA"/>
</dbReference>
<keyword evidence="2" id="KW-1185">Reference proteome</keyword>
<accession>A0ABT6FIM1</accession>
<dbReference type="InterPro" id="IPR005358">
    <property type="entry name" value="Puta_zinc/iron-chelating_dom"/>
</dbReference>
<gene>
    <name evidence="1" type="ORF">PZE19_26785</name>
</gene>
<proteinExistence type="predicted"/>